<gene>
    <name evidence="1" type="ORF">GBF38_022279</name>
</gene>
<comment type="caution">
    <text evidence="1">The sequence shown here is derived from an EMBL/GenBank/DDBJ whole genome shotgun (WGS) entry which is preliminary data.</text>
</comment>
<keyword evidence="2" id="KW-1185">Reference proteome</keyword>
<reference evidence="1" key="1">
    <citation type="submission" date="2020-04" db="EMBL/GenBank/DDBJ databases">
        <title>A chromosome-scale assembly and high-density genetic map of the yellow drum (Nibea albiflora) genome.</title>
        <authorList>
            <person name="Xu D."/>
            <person name="Zhang W."/>
            <person name="Chen R."/>
            <person name="Tan P."/>
            <person name="Wang L."/>
            <person name="Song H."/>
            <person name="Tian L."/>
            <person name="Zhu Q."/>
            <person name="Wang B."/>
        </authorList>
    </citation>
    <scope>NUCLEOTIDE SEQUENCE</scope>
    <source>
        <strain evidence="1">ZJHYS-2018</strain>
    </source>
</reference>
<name>A0ACB7FPE9_NIBAL</name>
<sequence>MYSSRSEHGHNRQYSDRSSRHGYDDRREERRDPHRDVPRDSHYKHGGDDRSSAERTSRSREWSGSPKRLYTKDSLSRDRSRKSPLRRRMSSPDWGGSEKKRRRFTDGDEDDYRYRRVSEEKASRLSPDNFSRSHVTKDFKQTLPQEDDFKYRKTTQDSRQRYRHEEFTYRQQHDDSTSRRSSGYYNDRDGHEMSWDHSQERTRSQDCSTKSYPKPRERNDTNSTEQEDHHQNRARFPMNASSGQSWESYVTNQSAASPEQNRSAKGFQRFLDVLNKAVLGGDREATKIPTNGARAMNPRVRLLHSVIPGPSAQRGALCRMKSPCKGVMLERSYFSANSRPGSPSVMEKLTAEDEHKHRHMQDVLQAIGMNLGFEELGQMSHRIQERLYGKKDGDGEPHHTRSRERDTRRAFSPRAQSRSSSSRSSFSPSTREYCVKKEPYSSQRDETGVHQIQLHQPVEYGQNSSSSILQENEKSEPNSQESTAACQAFSQNPTYTLSEPSPTAVMPMSEPSPTAALPISEQSPTAVMPVYSPVNSSPMPYPTLPPNLPQVGPGLFLPRLPPFVPYPHVPPLNIFPAVLAQTRHLIPQHMSNAQPLLNLPIQPLNTAQKSKTLSRPRCLQVIETKQPG</sequence>
<evidence type="ECO:0000313" key="2">
    <source>
        <dbReference type="Proteomes" id="UP000805704"/>
    </source>
</evidence>
<organism evidence="1 2">
    <name type="scientific">Nibea albiflora</name>
    <name type="common">Yellow drum</name>
    <name type="synonym">Corvina albiflora</name>
    <dbReference type="NCBI Taxonomy" id="240163"/>
    <lineage>
        <taxon>Eukaryota</taxon>
        <taxon>Metazoa</taxon>
        <taxon>Chordata</taxon>
        <taxon>Craniata</taxon>
        <taxon>Vertebrata</taxon>
        <taxon>Euteleostomi</taxon>
        <taxon>Actinopterygii</taxon>
        <taxon>Neopterygii</taxon>
        <taxon>Teleostei</taxon>
        <taxon>Neoteleostei</taxon>
        <taxon>Acanthomorphata</taxon>
        <taxon>Eupercaria</taxon>
        <taxon>Sciaenidae</taxon>
        <taxon>Nibea</taxon>
    </lineage>
</organism>
<accession>A0ACB7FPE9</accession>
<evidence type="ECO:0000313" key="1">
    <source>
        <dbReference type="EMBL" id="KAG8015036.1"/>
    </source>
</evidence>
<dbReference type="Proteomes" id="UP000805704">
    <property type="component" value="Chromosome 1"/>
</dbReference>
<dbReference type="EMBL" id="CM024789">
    <property type="protein sequence ID" value="KAG8015036.1"/>
    <property type="molecule type" value="Genomic_DNA"/>
</dbReference>
<proteinExistence type="predicted"/>
<protein>
    <submittedName>
        <fullName evidence="1">Uncharacterized protein</fullName>
    </submittedName>
</protein>